<evidence type="ECO:0000259" key="5">
    <source>
        <dbReference type="PROSITE" id="PS50975"/>
    </source>
</evidence>
<accession>A0A134B2T9</accession>
<dbReference type="PATRIC" id="fig|419005.5.peg.2249"/>
<dbReference type="Pfam" id="PF13535">
    <property type="entry name" value="ATP-grasp_4"/>
    <property type="match status" value="1"/>
</dbReference>
<dbReference type="PANTHER" id="PTHR43585:SF2">
    <property type="entry name" value="ATP-GRASP ENZYME FSQD"/>
    <property type="match status" value="1"/>
</dbReference>
<sequence>MKLAIIGASIGQYPLCLKARELGVETFCFAWEKGAICKDIVDHFYPIDIFDTEKIVRICKEEGVQGVASNGSEVTALVQSHVAEILKLNATSYKVFKLLQNKYYVRQCLDDIKELCQPKYYKYQGKDEGVYPCVVKPCFGGGKKGVTYVDTKELFVKAIAYASKEDDKEILVEEYIEGDELSVETISYHGKHEVVQITQKDKSQPPHFAETGHHQPANISKQLWGDICDVVTKILTKISFTDGASHIELKYNASGIYVIEVNPRGGGGNISSVLTYLSSGVDYLDAMIKVALNNFKGVRSVKKASPAYSGIYFLCKQSSANFPLFTMTSDESWIVEKKIEKSFRLEESVTNHDKKTYLIYQSNHKIGPITPHVFLLKDFNCGKTKFIDFIKLWCLQNNIFYDKKEYDEIWNSSIILAYIINDEIKSCVTIKKQQSKIYLLEKTPENIIEEISSAKQRIMKK</sequence>
<evidence type="ECO:0000256" key="2">
    <source>
        <dbReference type="ARBA" id="ARBA00022741"/>
    </source>
</evidence>
<dbReference type="Gene3D" id="3.40.50.20">
    <property type="match status" value="1"/>
</dbReference>
<dbReference type="GO" id="GO:0046872">
    <property type="term" value="F:metal ion binding"/>
    <property type="evidence" value="ECO:0007669"/>
    <property type="project" value="InterPro"/>
</dbReference>
<dbReference type="Proteomes" id="UP000070531">
    <property type="component" value="Unassembled WGS sequence"/>
</dbReference>
<dbReference type="RefSeq" id="WP_060933475.1">
    <property type="nucleotide sequence ID" value="NZ_KQ960577.1"/>
</dbReference>
<dbReference type="Gene3D" id="3.30.470.20">
    <property type="entry name" value="ATP-grasp fold, B domain"/>
    <property type="match status" value="1"/>
</dbReference>
<name>A0A134B2T9_9BACT</name>
<dbReference type="GO" id="GO:0016874">
    <property type="term" value="F:ligase activity"/>
    <property type="evidence" value="ECO:0007669"/>
    <property type="project" value="UniProtKB-KW"/>
</dbReference>
<evidence type="ECO:0000256" key="3">
    <source>
        <dbReference type="ARBA" id="ARBA00022840"/>
    </source>
</evidence>
<dbReference type="AlphaFoldDB" id="A0A134B2T9"/>
<proteinExistence type="predicted"/>
<dbReference type="SUPFAM" id="SSF56059">
    <property type="entry name" value="Glutathione synthetase ATP-binding domain-like"/>
    <property type="match status" value="1"/>
</dbReference>
<keyword evidence="3 4" id="KW-0067">ATP-binding</keyword>
<evidence type="ECO:0000313" key="7">
    <source>
        <dbReference type="Proteomes" id="UP000070531"/>
    </source>
</evidence>
<dbReference type="InterPro" id="IPR013815">
    <property type="entry name" value="ATP_grasp_subdomain_1"/>
</dbReference>
<dbReference type="EMBL" id="LSDL01000153">
    <property type="protein sequence ID" value="KXB74256.1"/>
    <property type="molecule type" value="Genomic_DNA"/>
</dbReference>
<reference evidence="6 7" key="1">
    <citation type="submission" date="2016-01" db="EMBL/GenBank/DDBJ databases">
        <authorList>
            <person name="Oliw E.H."/>
        </authorList>
    </citation>
    <scope>NUCLEOTIDE SEQUENCE [LARGE SCALE GENOMIC DNA]</scope>
    <source>
        <strain evidence="6 7">DNF00307</strain>
    </source>
</reference>
<feature type="domain" description="ATP-grasp" evidence="5">
    <location>
        <begin position="90"/>
        <end position="292"/>
    </location>
</feature>
<organism evidence="6">
    <name type="scientific">Prevotella amnii</name>
    <dbReference type="NCBI Taxonomy" id="419005"/>
    <lineage>
        <taxon>Bacteria</taxon>
        <taxon>Pseudomonadati</taxon>
        <taxon>Bacteroidota</taxon>
        <taxon>Bacteroidia</taxon>
        <taxon>Bacteroidales</taxon>
        <taxon>Prevotellaceae</taxon>
        <taxon>Prevotella</taxon>
    </lineage>
</organism>
<evidence type="ECO:0000313" key="6">
    <source>
        <dbReference type="EMBL" id="KXB74256.1"/>
    </source>
</evidence>
<dbReference type="GO" id="GO:0005524">
    <property type="term" value="F:ATP binding"/>
    <property type="evidence" value="ECO:0007669"/>
    <property type="project" value="UniProtKB-UniRule"/>
</dbReference>
<dbReference type="Gene3D" id="3.30.1490.20">
    <property type="entry name" value="ATP-grasp fold, A domain"/>
    <property type="match status" value="1"/>
</dbReference>
<evidence type="ECO:0000256" key="1">
    <source>
        <dbReference type="ARBA" id="ARBA00022598"/>
    </source>
</evidence>
<dbReference type="PROSITE" id="PS50975">
    <property type="entry name" value="ATP_GRASP"/>
    <property type="match status" value="1"/>
</dbReference>
<dbReference type="InterPro" id="IPR052032">
    <property type="entry name" value="ATP-dep_AA_Ligase"/>
</dbReference>
<dbReference type="STRING" id="419005.HMPREF1860_02248"/>
<keyword evidence="2 4" id="KW-0547">Nucleotide-binding</keyword>
<evidence type="ECO:0000256" key="4">
    <source>
        <dbReference type="PROSITE-ProRule" id="PRU00409"/>
    </source>
</evidence>
<comment type="caution">
    <text evidence="6">The sequence shown here is derived from an EMBL/GenBank/DDBJ whole genome shotgun (WGS) entry which is preliminary data.</text>
</comment>
<keyword evidence="1" id="KW-0436">Ligase</keyword>
<protein>
    <submittedName>
        <fullName evidence="6">ATP-grasp domain protein</fullName>
    </submittedName>
</protein>
<gene>
    <name evidence="6" type="ORF">HMPREF1860_02248</name>
</gene>
<dbReference type="PANTHER" id="PTHR43585">
    <property type="entry name" value="FUMIPYRROLE BIOSYNTHESIS PROTEIN C"/>
    <property type="match status" value="1"/>
</dbReference>
<dbReference type="InterPro" id="IPR011761">
    <property type="entry name" value="ATP-grasp"/>
</dbReference>